<dbReference type="NCBIfam" id="TIGR00159">
    <property type="entry name" value="diadenylate cyclase CdaA"/>
    <property type="match status" value="1"/>
</dbReference>
<dbReference type="InterPro" id="IPR003390">
    <property type="entry name" value="DNA_integrity_scan_DisA_N"/>
</dbReference>
<sequence length="287" mass="32320">MDLTILSGVFASPWNIIRALIDISIVSYVLYRILLLIKGTRAEQLLKGLIILLVFSVVASFLNLDMVNWFVEKLWIVFAITIPIVFQPELRRILEQIGRGKFFSTQSKFIQIEGYQKIVNEITDAVTVLSRNRVGALIVITREAELDEYLDSGFDIDATVSAGLLVNIFVPNTPLHDGAAVINKGRLEKAACFLPLSDNPYLDKELGTRHRAGLGISEVSDAISIIVSEETGAISLAKDGQLNRYLDKQSLKDMLGKDLIIREKWSETFRRRWSSDRKKQEKKHNGS</sequence>
<evidence type="ECO:0000256" key="9">
    <source>
        <dbReference type="ARBA" id="ARBA00023136"/>
    </source>
</evidence>
<dbReference type="GO" id="GO:0004016">
    <property type="term" value="F:adenylate cyclase activity"/>
    <property type="evidence" value="ECO:0007669"/>
    <property type="project" value="UniProtKB-UniRule"/>
</dbReference>
<comment type="similarity">
    <text evidence="10">Belongs to the adenylate cyclase family. DacA/CdaA subfamily.</text>
</comment>
<dbReference type="PIRSF" id="PIRSF004793">
    <property type="entry name" value="UCP004793"/>
    <property type="match status" value="1"/>
</dbReference>
<keyword evidence="7 10" id="KW-0067">ATP-binding</keyword>
<dbReference type="KEGG" id="salq:SYNTR_2286"/>
<evidence type="ECO:0000256" key="6">
    <source>
        <dbReference type="ARBA" id="ARBA00022741"/>
    </source>
</evidence>
<dbReference type="InterPro" id="IPR050338">
    <property type="entry name" value="DisA"/>
</dbReference>
<reference evidence="13" key="1">
    <citation type="journal article" date="2019" name="Microbiology">
        <title>Complete Genome Sequence of an Uncultured Bacterium of the Candidate Phylum Bipolaricaulota.</title>
        <authorList>
            <person name="Kadnikov V.V."/>
            <person name="Mardanov A.V."/>
            <person name="Beletsky A.V."/>
            <person name="Frank Y.A."/>
            <person name="Karnachuk O.V."/>
            <person name="Ravin N.V."/>
        </authorList>
    </citation>
    <scope>NUCLEOTIDE SEQUENCE [LARGE SCALE GENOMIC DNA]</scope>
</reference>
<evidence type="ECO:0000256" key="8">
    <source>
        <dbReference type="ARBA" id="ARBA00022989"/>
    </source>
</evidence>
<evidence type="ECO:0000313" key="13">
    <source>
        <dbReference type="Proteomes" id="UP000426444"/>
    </source>
</evidence>
<evidence type="ECO:0000256" key="3">
    <source>
        <dbReference type="ARBA" id="ARBA00022679"/>
    </source>
</evidence>
<dbReference type="InterPro" id="IPR036888">
    <property type="entry name" value="DNA_integrity_DisA_N_sf"/>
</dbReference>
<comment type="subunit">
    <text evidence="10">Probably a homodimer.</text>
</comment>
<dbReference type="Pfam" id="PF02457">
    <property type="entry name" value="DAC"/>
    <property type="match status" value="1"/>
</dbReference>
<gene>
    <name evidence="10" type="primary">dacA</name>
    <name evidence="12" type="ORF">SYNTR_2286</name>
</gene>
<evidence type="ECO:0000256" key="5">
    <source>
        <dbReference type="ARBA" id="ARBA00022695"/>
    </source>
</evidence>
<comment type="catalytic activity">
    <reaction evidence="1 10">
        <text>2 ATP = 3',3'-c-di-AMP + 2 diphosphate</text>
        <dbReference type="Rhea" id="RHEA:35655"/>
        <dbReference type="ChEBI" id="CHEBI:30616"/>
        <dbReference type="ChEBI" id="CHEBI:33019"/>
        <dbReference type="ChEBI" id="CHEBI:71500"/>
        <dbReference type="EC" id="2.7.7.85"/>
    </reaction>
</comment>
<proteinExistence type="inferred from homology"/>
<dbReference type="GO" id="GO:0106408">
    <property type="term" value="F:diadenylate cyclase activity"/>
    <property type="evidence" value="ECO:0007669"/>
    <property type="project" value="UniProtKB-EC"/>
</dbReference>
<dbReference type="SUPFAM" id="SSF143597">
    <property type="entry name" value="YojJ-like"/>
    <property type="match status" value="1"/>
</dbReference>
<dbReference type="InterPro" id="IPR045585">
    <property type="entry name" value="CdaA_N"/>
</dbReference>
<feature type="transmembrane region" description="Helical" evidence="10">
    <location>
        <begin position="16"/>
        <end position="37"/>
    </location>
</feature>
<dbReference type="GO" id="GO:0006171">
    <property type="term" value="P:cAMP biosynthetic process"/>
    <property type="evidence" value="ECO:0007669"/>
    <property type="project" value="InterPro"/>
</dbReference>
<evidence type="ECO:0000313" key="12">
    <source>
        <dbReference type="EMBL" id="QGU00880.1"/>
    </source>
</evidence>
<keyword evidence="13" id="KW-1185">Reference proteome</keyword>
<keyword evidence="9 10" id="KW-0472">Membrane</keyword>
<dbReference type="EMBL" id="CP046457">
    <property type="protein sequence ID" value="QGU00880.1"/>
    <property type="molecule type" value="Genomic_DNA"/>
</dbReference>
<dbReference type="PANTHER" id="PTHR34185">
    <property type="entry name" value="DIADENYLATE CYCLASE"/>
    <property type="match status" value="1"/>
</dbReference>
<evidence type="ECO:0000256" key="1">
    <source>
        <dbReference type="ARBA" id="ARBA00000877"/>
    </source>
</evidence>
<dbReference type="Gene3D" id="3.40.1700.10">
    <property type="entry name" value="DNA integrity scanning protein, DisA, N-terminal domain"/>
    <property type="match status" value="1"/>
</dbReference>
<accession>A0A6I6DME1</accession>
<organism evidence="12 13">
    <name type="scientific">Candidatus Syntrophocurvum alkaliphilum</name>
    <dbReference type="NCBI Taxonomy" id="2293317"/>
    <lineage>
        <taxon>Bacteria</taxon>
        <taxon>Bacillati</taxon>
        <taxon>Bacillota</taxon>
        <taxon>Clostridia</taxon>
        <taxon>Eubacteriales</taxon>
        <taxon>Syntrophomonadaceae</taxon>
        <taxon>Candidatus Syntrophocurvum</taxon>
    </lineage>
</organism>
<name>A0A6I6DME1_9FIRM</name>
<evidence type="ECO:0000256" key="2">
    <source>
        <dbReference type="ARBA" id="ARBA00022475"/>
    </source>
</evidence>
<protein>
    <recommendedName>
        <fullName evidence="10">Diadenylate cyclase</fullName>
        <shortName evidence="10">DAC</shortName>
        <ecNumber evidence="10">2.7.7.85</ecNumber>
    </recommendedName>
    <alternativeName>
        <fullName evidence="10">Cyclic-di-AMP synthase</fullName>
        <shortName evidence="10">c-di-AMP synthase</shortName>
    </alternativeName>
</protein>
<comment type="caution">
    <text evidence="10">Lacks conserved residue(s) required for the propagation of feature annotation.</text>
</comment>
<dbReference type="PROSITE" id="PS51794">
    <property type="entry name" value="DAC"/>
    <property type="match status" value="1"/>
</dbReference>
<dbReference type="RefSeq" id="WP_243140196.1">
    <property type="nucleotide sequence ID" value="NZ_CP046457.1"/>
</dbReference>
<dbReference type="PANTHER" id="PTHR34185:SF1">
    <property type="entry name" value="DIADENYLATE CYCLASE"/>
    <property type="match status" value="1"/>
</dbReference>
<keyword evidence="8 10" id="KW-1133">Transmembrane helix</keyword>
<keyword evidence="5 10" id="KW-0548">Nucleotidyltransferase</keyword>
<dbReference type="Pfam" id="PF19293">
    <property type="entry name" value="CdaA_N"/>
    <property type="match status" value="1"/>
</dbReference>
<feature type="domain" description="DAC" evidence="11">
    <location>
        <begin position="87"/>
        <end position="248"/>
    </location>
</feature>
<dbReference type="AlphaFoldDB" id="A0A6I6DME1"/>
<comment type="function">
    <text evidence="10">Catalyzes the condensation of 2 ATP molecules into cyclic di-AMP (c-di-AMP), a second messenger used to regulate differing processes in different bacteria.</text>
</comment>
<dbReference type="InterPro" id="IPR014046">
    <property type="entry name" value="C-di-AMP_synthase"/>
</dbReference>
<evidence type="ECO:0000259" key="11">
    <source>
        <dbReference type="PROSITE" id="PS51794"/>
    </source>
</evidence>
<dbReference type="InterPro" id="IPR034701">
    <property type="entry name" value="CdaA"/>
</dbReference>
<keyword evidence="6 10" id="KW-0547">Nucleotide-binding</keyword>
<evidence type="ECO:0000256" key="4">
    <source>
        <dbReference type="ARBA" id="ARBA00022692"/>
    </source>
</evidence>
<feature type="transmembrane region" description="Helical" evidence="10">
    <location>
        <begin position="44"/>
        <end position="62"/>
    </location>
</feature>
<dbReference type="GO" id="GO:0005524">
    <property type="term" value="F:ATP binding"/>
    <property type="evidence" value="ECO:0007669"/>
    <property type="project" value="UniProtKB-UniRule"/>
</dbReference>
<keyword evidence="2 10" id="KW-1003">Cell membrane</keyword>
<dbReference type="HAMAP" id="MF_01499">
    <property type="entry name" value="DacA"/>
    <property type="match status" value="1"/>
</dbReference>
<keyword evidence="4 10" id="KW-0812">Transmembrane</keyword>
<dbReference type="Proteomes" id="UP000426444">
    <property type="component" value="Chromosome"/>
</dbReference>
<evidence type="ECO:0000256" key="10">
    <source>
        <dbReference type="HAMAP-Rule" id="MF_01499"/>
    </source>
</evidence>
<dbReference type="FunFam" id="3.40.1700.10:FF:000002">
    <property type="entry name" value="Diadenylate cyclase"/>
    <property type="match status" value="1"/>
</dbReference>
<keyword evidence="3 10" id="KW-0808">Transferase</keyword>
<evidence type="ECO:0000256" key="7">
    <source>
        <dbReference type="ARBA" id="ARBA00022840"/>
    </source>
</evidence>
<dbReference type="EC" id="2.7.7.85" evidence="10"/>